<dbReference type="EMBL" id="OU892281">
    <property type="protein sequence ID" value="CAG9769670.1"/>
    <property type="molecule type" value="Genomic_DNA"/>
</dbReference>
<proteinExistence type="predicted"/>
<accession>A0A9N9MTK8</accession>
<feature type="compositionally biased region" description="Basic and acidic residues" evidence="1">
    <location>
        <begin position="238"/>
        <end position="250"/>
    </location>
</feature>
<dbReference type="Proteomes" id="UP001152799">
    <property type="component" value="Chromosome 5"/>
</dbReference>
<evidence type="ECO:0000313" key="2">
    <source>
        <dbReference type="EMBL" id="CAG9769670.1"/>
    </source>
</evidence>
<evidence type="ECO:0000313" key="3">
    <source>
        <dbReference type="Proteomes" id="UP001152799"/>
    </source>
</evidence>
<dbReference type="OrthoDB" id="6777517at2759"/>
<name>A0A9N9MTK8_9CUCU</name>
<dbReference type="AlphaFoldDB" id="A0A9N9MTK8"/>
<organism evidence="2 3">
    <name type="scientific">Ceutorhynchus assimilis</name>
    <name type="common">cabbage seed weevil</name>
    <dbReference type="NCBI Taxonomy" id="467358"/>
    <lineage>
        <taxon>Eukaryota</taxon>
        <taxon>Metazoa</taxon>
        <taxon>Ecdysozoa</taxon>
        <taxon>Arthropoda</taxon>
        <taxon>Hexapoda</taxon>
        <taxon>Insecta</taxon>
        <taxon>Pterygota</taxon>
        <taxon>Neoptera</taxon>
        <taxon>Endopterygota</taxon>
        <taxon>Coleoptera</taxon>
        <taxon>Polyphaga</taxon>
        <taxon>Cucujiformia</taxon>
        <taxon>Curculionidae</taxon>
        <taxon>Ceutorhynchinae</taxon>
        <taxon>Ceutorhynchus</taxon>
    </lineage>
</organism>
<protein>
    <submittedName>
        <fullName evidence="2">Uncharacterized protein</fullName>
    </submittedName>
</protein>
<feature type="compositionally biased region" description="Polar residues" evidence="1">
    <location>
        <begin position="257"/>
        <end position="268"/>
    </location>
</feature>
<feature type="compositionally biased region" description="Acidic residues" evidence="1">
    <location>
        <begin position="207"/>
        <end position="226"/>
    </location>
</feature>
<feature type="region of interest" description="Disordered" evidence="1">
    <location>
        <begin position="207"/>
        <end position="278"/>
    </location>
</feature>
<evidence type="ECO:0000256" key="1">
    <source>
        <dbReference type="SAM" id="MobiDB-lite"/>
    </source>
</evidence>
<gene>
    <name evidence="2" type="ORF">CEUTPL_LOCUS10173</name>
</gene>
<sequence>MANISPSKLGSKPSRIYDLKDDKVITGSHDDCFETIKNSAENKLGHDRFQNKLNSIRGLVATTMIGAYVTTSIEAASVLANIPPMELLIMEALDVKRDRAGQNIDQEGFIFHGEPRLSKIKLKGKLKERTLLNWQRIWDVSDKGRVTHRMFPNVIQRQNNRIKFNAMGSSWKHLKQALEQNKSAKLRGYKLEIEGRLYTARDFDEDTEYEDEMDTEEEESDCDTIDSDTKKKKPVKSKTSEEEKKKDKSSVKRRHASSPSPKSFQYRNTRQKEKRIKK</sequence>
<keyword evidence="3" id="KW-1185">Reference proteome</keyword>
<reference evidence="2" key="1">
    <citation type="submission" date="2022-01" db="EMBL/GenBank/DDBJ databases">
        <authorList>
            <person name="King R."/>
        </authorList>
    </citation>
    <scope>NUCLEOTIDE SEQUENCE</scope>
</reference>